<dbReference type="GeneID" id="101861284"/>
<dbReference type="InterPro" id="IPR040371">
    <property type="entry name" value="RMC1"/>
</dbReference>
<dbReference type="RefSeq" id="XP_005099020.2">
    <property type="nucleotide sequence ID" value="XM_005098963.3"/>
</dbReference>
<evidence type="ECO:0000313" key="4">
    <source>
        <dbReference type="RefSeq" id="XP_005099020.2"/>
    </source>
</evidence>
<dbReference type="InterPro" id="IPR049040">
    <property type="entry name" value="RMC1_N"/>
</dbReference>
<keyword evidence="3" id="KW-1185">Reference proteome</keyword>
<gene>
    <name evidence="4" type="primary">LOC101861284</name>
</gene>
<dbReference type="InterPro" id="IPR015943">
    <property type="entry name" value="WD40/YVTN_repeat-like_dom_sf"/>
</dbReference>
<dbReference type="Pfam" id="PF07035">
    <property type="entry name" value="RMC1_C"/>
    <property type="match status" value="1"/>
</dbReference>
<dbReference type="Gene3D" id="2.130.10.10">
    <property type="entry name" value="YVTN repeat-like/Quinoprotein amine dehydrogenase"/>
    <property type="match status" value="1"/>
</dbReference>
<protein>
    <submittedName>
        <fullName evidence="4">Regulator of MON1-CCZ1 complex</fullName>
    </submittedName>
</protein>
<evidence type="ECO:0000259" key="1">
    <source>
        <dbReference type="Pfam" id="PF07035"/>
    </source>
</evidence>
<feature type="domain" description="Regulator of MON1-CCZ1 complex N-terminal" evidence="2">
    <location>
        <begin position="28"/>
        <end position="148"/>
    </location>
</feature>
<dbReference type="InterPro" id="IPR036322">
    <property type="entry name" value="WD40_repeat_dom_sf"/>
</dbReference>
<dbReference type="SUPFAM" id="SSF50978">
    <property type="entry name" value="WD40 repeat-like"/>
    <property type="match status" value="1"/>
</dbReference>
<dbReference type="PANTHER" id="PTHR12897:SF4">
    <property type="entry name" value="REGULATOR OF MON1-CCZ1 COMPLEX"/>
    <property type="match status" value="1"/>
</dbReference>
<dbReference type="Pfam" id="PF21029">
    <property type="entry name" value="RMC1_N"/>
    <property type="match status" value="1"/>
</dbReference>
<evidence type="ECO:0000259" key="2">
    <source>
        <dbReference type="Pfam" id="PF21029"/>
    </source>
</evidence>
<sequence length="654" mass="74522">MATGEDSYYITLCKNPVRFEPVSKANNVFFDDANKQVFAVRSGGAMGVVMKGPEEKTMASFRMEDRGDIISIKFSPDKRILAAQRSIKTVEFLNFQEDLSVEQQEYSQSCKGKTTEVRGFVWSSPNEIVLITSSGLEHYQVIPEKRTLKSLKSLSLQVNWYVWLSSSGLLLVSSGTLGNTLHPFQFRQPGVMTRLAKFEVDLPVIPKPQKLCLLDRDVTIAEIYDQLYIVILRHPPSAASGAEIVLYQLQKESPARKSDVLKLDMSGRFAINVVDNLVMVHHQASKTSVIFDIKLEAKSDGYVNYHYPVLSPLGIRPFKLLLPSVNMQAGTDKTEYNCELYSANWIVFQPDIVIDAKLGCLWTLQMNLNPLVTMIPDKDRLIQFLLYRTDSKGVVLSVCAQMLVPGSQASLQSLARVYDMLNLSYKQYLTTESQVMNGELASGSSSKRVVVDQSDMFTHVFSVFEEYKDIKYKFMVAVLIEYIRSLNQFGIPVQHYLYELIINILVHNNCFYQLHQFLQYHVLSDSKPLACLMLSLESVYPPAHQLALDMLKRIQTANEEIIEVLLSKQQLLPALRFIRSVGIVDTVSSRKFLEAALSTEDSRIFYTVFKFFEHRNQKLRTNPRFQTGEHCEDYVKHFEKTFGQDALMPIPTFQ</sequence>
<feature type="domain" description="Mic1" evidence="1">
    <location>
        <begin position="388"/>
        <end position="627"/>
    </location>
</feature>
<dbReference type="Proteomes" id="UP000694888">
    <property type="component" value="Unplaced"/>
</dbReference>
<name>A0ABM0JQA4_APLCA</name>
<dbReference type="InterPro" id="IPR009755">
    <property type="entry name" value="RMC1_C"/>
</dbReference>
<proteinExistence type="predicted"/>
<evidence type="ECO:0000313" key="3">
    <source>
        <dbReference type="Proteomes" id="UP000694888"/>
    </source>
</evidence>
<organism evidence="3 4">
    <name type="scientific">Aplysia californica</name>
    <name type="common">California sea hare</name>
    <dbReference type="NCBI Taxonomy" id="6500"/>
    <lineage>
        <taxon>Eukaryota</taxon>
        <taxon>Metazoa</taxon>
        <taxon>Spiralia</taxon>
        <taxon>Lophotrochozoa</taxon>
        <taxon>Mollusca</taxon>
        <taxon>Gastropoda</taxon>
        <taxon>Heterobranchia</taxon>
        <taxon>Euthyneura</taxon>
        <taxon>Tectipleura</taxon>
        <taxon>Aplysiida</taxon>
        <taxon>Aplysioidea</taxon>
        <taxon>Aplysiidae</taxon>
        <taxon>Aplysia</taxon>
    </lineage>
</organism>
<accession>A0ABM0JQA4</accession>
<reference evidence="4" key="1">
    <citation type="submission" date="2025-08" db="UniProtKB">
        <authorList>
            <consortium name="RefSeq"/>
        </authorList>
    </citation>
    <scope>IDENTIFICATION</scope>
</reference>
<dbReference type="PANTHER" id="PTHR12897">
    <property type="entry name" value="COLON CANCER-ASSOCIATED PROTEIN MIC1"/>
    <property type="match status" value="1"/>
</dbReference>